<gene>
    <name evidence="2" type="ORF">FB471_4813</name>
</gene>
<name>A0A542DPK3_AMYCI</name>
<feature type="domain" description="THIF-type NAD/FAD binding fold" evidence="1">
    <location>
        <begin position="104"/>
        <end position="315"/>
    </location>
</feature>
<dbReference type="Pfam" id="PF00899">
    <property type="entry name" value="ThiF"/>
    <property type="match status" value="1"/>
</dbReference>
<dbReference type="Proteomes" id="UP000320876">
    <property type="component" value="Unassembled WGS sequence"/>
</dbReference>
<dbReference type="InterPro" id="IPR000594">
    <property type="entry name" value="ThiF_NAD_FAD-bd"/>
</dbReference>
<proteinExistence type="predicted"/>
<sequence length="328" mass="35023">MTEQLPDVTLPERPRLLPGLEVLERDAGEVQIGLDPRHAVVASGLPRPVIEILRGLDGSTSTRALLDLAADEDAEHLRALLTGLVERGLLEDAGSPDAELPEHCALVMYGGGRLAVAMATLLATAGVGHLDVRATGMVTGDELGSGYTAADVGRPSRLAILHAVRRANPKTRTTRLTRPQEPDLVLLTDAVVPAPEVVRELVADGLPHLPVRVREGTGIIGPLVYPGRSSCLRCADLHRTARDPSWPRLAGQLAGRTQHAELSTVQATAALATTQVLRALRHTGEPPPVWNAALEIDAYDGTVAHRSWLPHPECWCGAKPPRLVPPVR</sequence>
<dbReference type="InterPro" id="IPR022291">
    <property type="entry name" value="Bacteriocin_synth_cyclodeHase"/>
</dbReference>
<dbReference type="SUPFAM" id="SSF69572">
    <property type="entry name" value="Activating enzymes of the ubiquitin-like proteins"/>
    <property type="match status" value="1"/>
</dbReference>
<dbReference type="AlphaFoldDB" id="A0A542DPK3"/>
<dbReference type="Gene3D" id="3.40.50.720">
    <property type="entry name" value="NAD(P)-binding Rossmann-like Domain"/>
    <property type="match status" value="1"/>
</dbReference>
<evidence type="ECO:0000313" key="3">
    <source>
        <dbReference type="Proteomes" id="UP000320876"/>
    </source>
</evidence>
<accession>A0A542DPK3</accession>
<dbReference type="EMBL" id="VFML01000001">
    <property type="protein sequence ID" value="TQJ04997.1"/>
    <property type="molecule type" value="Genomic_DNA"/>
</dbReference>
<evidence type="ECO:0000259" key="1">
    <source>
        <dbReference type="Pfam" id="PF00899"/>
    </source>
</evidence>
<protein>
    <submittedName>
        <fullName evidence="2">Bacteriocin biosynthesis cyclodehydratase domain-containing protein</fullName>
    </submittedName>
</protein>
<dbReference type="GO" id="GO:0008641">
    <property type="term" value="F:ubiquitin-like modifier activating enzyme activity"/>
    <property type="evidence" value="ECO:0007669"/>
    <property type="project" value="InterPro"/>
</dbReference>
<keyword evidence="3" id="KW-1185">Reference proteome</keyword>
<dbReference type="OrthoDB" id="4426339at2"/>
<dbReference type="NCBIfam" id="TIGR03882">
    <property type="entry name" value="cyclo_dehyd_2"/>
    <property type="match status" value="1"/>
</dbReference>
<evidence type="ECO:0000313" key="2">
    <source>
        <dbReference type="EMBL" id="TQJ04997.1"/>
    </source>
</evidence>
<organism evidence="2 3">
    <name type="scientific">Amycolatopsis cihanbeyliensis</name>
    <dbReference type="NCBI Taxonomy" id="1128664"/>
    <lineage>
        <taxon>Bacteria</taxon>
        <taxon>Bacillati</taxon>
        <taxon>Actinomycetota</taxon>
        <taxon>Actinomycetes</taxon>
        <taxon>Pseudonocardiales</taxon>
        <taxon>Pseudonocardiaceae</taxon>
        <taxon>Amycolatopsis</taxon>
    </lineage>
</organism>
<dbReference type="RefSeq" id="WP_142000596.1">
    <property type="nucleotide sequence ID" value="NZ_VFML01000001.1"/>
</dbReference>
<comment type="caution">
    <text evidence="2">The sequence shown here is derived from an EMBL/GenBank/DDBJ whole genome shotgun (WGS) entry which is preliminary data.</text>
</comment>
<dbReference type="InterPro" id="IPR035985">
    <property type="entry name" value="Ubiquitin-activating_enz"/>
</dbReference>
<reference evidence="2 3" key="1">
    <citation type="submission" date="2019-06" db="EMBL/GenBank/DDBJ databases">
        <title>Sequencing the genomes of 1000 actinobacteria strains.</title>
        <authorList>
            <person name="Klenk H.-P."/>
        </authorList>
    </citation>
    <scope>NUCLEOTIDE SEQUENCE [LARGE SCALE GENOMIC DNA]</scope>
    <source>
        <strain evidence="2 3">DSM 45679</strain>
    </source>
</reference>